<dbReference type="InterPro" id="IPR036374">
    <property type="entry name" value="OxRdtase_Mopterin-bd_sf"/>
</dbReference>
<keyword evidence="3" id="KW-1185">Reference proteome</keyword>
<organism evidence="2 3">
    <name type="scientific">Sphingobacterium corticibacterium</name>
    <dbReference type="NCBI Taxonomy" id="2484746"/>
    <lineage>
        <taxon>Bacteria</taxon>
        <taxon>Pseudomonadati</taxon>
        <taxon>Bacteroidota</taxon>
        <taxon>Sphingobacteriia</taxon>
        <taxon>Sphingobacteriales</taxon>
        <taxon>Sphingobacteriaceae</taxon>
        <taxon>Sphingobacterium</taxon>
    </lineage>
</organism>
<reference evidence="2 3" key="1">
    <citation type="submission" date="2019-02" db="EMBL/GenBank/DDBJ databases">
        <authorList>
            <person name="Li Y."/>
        </authorList>
    </citation>
    <scope>NUCLEOTIDE SEQUENCE [LARGE SCALE GENOMIC DNA]</scope>
    <source>
        <strain evidence="2 3">30C10-4-7</strain>
    </source>
</reference>
<dbReference type="AlphaFoldDB" id="A0A4Q6XKW2"/>
<name>A0A4Q6XKW2_9SPHI</name>
<dbReference type="InterPro" id="IPR000572">
    <property type="entry name" value="OxRdtase_Mopterin-bd_dom"/>
</dbReference>
<feature type="domain" description="Oxidoreductase molybdopterin-binding" evidence="1">
    <location>
        <begin position="27"/>
        <end position="143"/>
    </location>
</feature>
<accession>A0A4Q6XKW2</accession>
<dbReference type="Gene3D" id="3.90.420.10">
    <property type="entry name" value="Oxidoreductase, molybdopterin-binding domain"/>
    <property type="match status" value="1"/>
</dbReference>
<dbReference type="OrthoDB" id="482420at2"/>
<evidence type="ECO:0000259" key="1">
    <source>
        <dbReference type="Pfam" id="PF00174"/>
    </source>
</evidence>
<dbReference type="RefSeq" id="WP_130141993.1">
    <property type="nucleotide sequence ID" value="NZ_SGIT01000002.1"/>
</dbReference>
<dbReference type="Proteomes" id="UP000292855">
    <property type="component" value="Unassembled WGS sequence"/>
</dbReference>
<sequence>MKAKRLYLTFFILSILMIGEIRAQVLLDIDGDVAQKVALTMAELNHLPMQQYVVTGEHHDTITYDVIQLTHVLALAGVPTKDQLKGEELQKIVVVTAGDGYKVVFSLPELDPKTEGGAVLLAIGQAGKPLNKQVGPLQIIAPNDRLHSRWVREARHIDILYSTH</sequence>
<proteinExistence type="predicted"/>
<dbReference type="Pfam" id="PF00174">
    <property type="entry name" value="Oxidored_molyb"/>
    <property type="match status" value="1"/>
</dbReference>
<dbReference type="EMBL" id="SGIT01000002">
    <property type="protein sequence ID" value="RZF60075.1"/>
    <property type="molecule type" value="Genomic_DNA"/>
</dbReference>
<comment type="caution">
    <text evidence="2">The sequence shown here is derived from an EMBL/GenBank/DDBJ whole genome shotgun (WGS) entry which is preliminary data.</text>
</comment>
<evidence type="ECO:0000313" key="2">
    <source>
        <dbReference type="EMBL" id="RZF60075.1"/>
    </source>
</evidence>
<gene>
    <name evidence="2" type="ORF">EWE74_13220</name>
</gene>
<evidence type="ECO:0000313" key="3">
    <source>
        <dbReference type="Proteomes" id="UP000292855"/>
    </source>
</evidence>
<protein>
    <recommendedName>
        <fullName evidence="1">Oxidoreductase molybdopterin-binding domain-containing protein</fullName>
    </recommendedName>
</protein>
<dbReference type="SUPFAM" id="SSF56524">
    <property type="entry name" value="Oxidoreductase molybdopterin-binding domain"/>
    <property type="match status" value="1"/>
</dbReference>